<evidence type="ECO:0000313" key="13">
    <source>
        <dbReference type="Proteomes" id="UP001189429"/>
    </source>
</evidence>
<dbReference type="InterPro" id="IPR002173">
    <property type="entry name" value="Carboh/pur_kinase_PfkB_CS"/>
</dbReference>
<comment type="caution">
    <text evidence="12">The sequence shown here is derived from an EMBL/GenBank/DDBJ whole genome shotgun (WGS) entry which is preliminary data.</text>
</comment>
<evidence type="ECO:0000256" key="1">
    <source>
        <dbReference type="ARBA" id="ARBA00001946"/>
    </source>
</evidence>
<feature type="domain" description="Carbohydrate kinase PfkB" evidence="11">
    <location>
        <begin position="113"/>
        <end position="375"/>
    </location>
</feature>
<comment type="function">
    <text evidence="10">ATP dependent phosphorylation of adenosine and other related nucleoside analogs to monophosphate derivatives.</text>
</comment>
<organism evidence="12 13">
    <name type="scientific">Prorocentrum cordatum</name>
    <dbReference type="NCBI Taxonomy" id="2364126"/>
    <lineage>
        <taxon>Eukaryota</taxon>
        <taxon>Sar</taxon>
        <taxon>Alveolata</taxon>
        <taxon>Dinophyceae</taxon>
        <taxon>Prorocentrales</taxon>
        <taxon>Prorocentraceae</taxon>
        <taxon>Prorocentrum</taxon>
    </lineage>
</organism>
<dbReference type="EMBL" id="CAUYUJ010018858">
    <property type="protein sequence ID" value="CAK0886836.1"/>
    <property type="molecule type" value="Genomic_DNA"/>
</dbReference>
<evidence type="ECO:0000256" key="2">
    <source>
        <dbReference type="ARBA" id="ARBA00004801"/>
    </source>
</evidence>
<dbReference type="InterPro" id="IPR001805">
    <property type="entry name" value="Adenokinase"/>
</dbReference>
<evidence type="ECO:0000256" key="6">
    <source>
        <dbReference type="ARBA" id="ARBA00022726"/>
    </source>
</evidence>
<keyword evidence="7 10" id="KW-0547">Nucleotide-binding</keyword>
<name>A0ABN9WNJ8_9DINO</name>
<reference evidence="12" key="1">
    <citation type="submission" date="2023-10" db="EMBL/GenBank/DDBJ databases">
        <authorList>
            <person name="Chen Y."/>
            <person name="Shah S."/>
            <person name="Dougan E. K."/>
            <person name="Thang M."/>
            <person name="Chan C."/>
        </authorList>
    </citation>
    <scope>NUCLEOTIDE SEQUENCE [LARGE SCALE GENOMIC DNA]</scope>
</reference>
<dbReference type="PANTHER" id="PTHR45769">
    <property type="entry name" value="ADENOSINE KINASE"/>
    <property type="match status" value="1"/>
</dbReference>
<dbReference type="PANTHER" id="PTHR45769:SF3">
    <property type="entry name" value="ADENOSINE KINASE"/>
    <property type="match status" value="1"/>
</dbReference>
<keyword evidence="6 10" id="KW-0660">Purine salvage</keyword>
<evidence type="ECO:0000256" key="5">
    <source>
        <dbReference type="ARBA" id="ARBA00022679"/>
    </source>
</evidence>
<comment type="pathway">
    <text evidence="2 10">Purine metabolism; AMP biosynthesis via salvage pathway; AMP from adenosine: step 1/1.</text>
</comment>
<dbReference type="EC" id="2.7.1.20" evidence="4 10"/>
<gene>
    <name evidence="12" type="ORF">PCOR1329_LOCUS68077</name>
</gene>
<evidence type="ECO:0000256" key="7">
    <source>
        <dbReference type="ARBA" id="ARBA00022741"/>
    </source>
</evidence>
<comment type="catalytic activity">
    <reaction evidence="10">
        <text>adenosine + ATP = AMP + ADP + H(+)</text>
        <dbReference type="Rhea" id="RHEA:20824"/>
        <dbReference type="ChEBI" id="CHEBI:15378"/>
        <dbReference type="ChEBI" id="CHEBI:16335"/>
        <dbReference type="ChEBI" id="CHEBI:30616"/>
        <dbReference type="ChEBI" id="CHEBI:456215"/>
        <dbReference type="ChEBI" id="CHEBI:456216"/>
        <dbReference type="EC" id="2.7.1.20"/>
    </reaction>
</comment>
<evidence type="ECO:0000256" key="10">
    <source>
        <dbReference type="RuleBase" id="RU368116"/>
    </source>
</evidence>
<feature type="non-terminal residue" evidence="12">
    <location>
        <position position="380"/>
    </location>
</feature>
<dbReference type="PROSITE" id="PS00584">
    <property type="entry name" value="PFKB_KINASES_2"/>
    <property type="match status" value="1"/>
</dbReference>
<evidence type="ECO:0000256" key="9">
    <source>
        <dbReference type="ARBA" id="ARBA00022840"/>
    </source>
</evidence>
<proteinExistence type="inferred from homology"/>
<dbReference type="InterPro" id="IPR029056">
    <property type="entry name" value="Ribokinase-like"/>
</dbReference>
<dbReference type="SUPFAM" id="SSF53613">
    <property type="entry name" value="Ribokinase-like"/>
    <property type="match status" value="1"/>
</dbReference>
<dbReference type="Gene3D" id="3.40.1190.20">
    <property type="match status" value="1"/>
</dbReference>
<dbReference type="Pfam" id="PF00294">
    <property type="entry name" value="PfkB"/>
    <property type="match status" value="1"/>
</dbReference>
<keyword evidence="10" id="KW-0460">Magnesium</keyword>
<keyword evidence="8 10" id="KW-0418">Kinase</keyword>
<dbReference type="InterPro" id="IPR011611">
    <property type="entry name" value="PfkB_dom"/>
</dbReference>
<accession>A0ABN9WNJ8</accession>
<keyword evidence="5 10" id="KW-0808">Transferase</keyword>
<evidence type="ECO:0000256" key="4">
    <source>
        <dbReference type="ARBA" id="ARBA00012119"/>
    </source>
</evidence>
<evidence type="ECO:0000313" key="12">
    <source>
        <dbReference type="EMBL" id="CAK0886836.1"/>
    </source>
</evidence>
<evidence type="ECO:0000259" key="11">
    <source>
        <dbReference type="Pfam" id="PF00294"/>
    </source>
</evidence>
<sequence length="380" mass="37679">DAPSGVRSGKAAGAHTVVVPEAWVEGDPEAEEVFSMADDRVRSLADFDDGALLGPAAPLLLACGNPTVDLSCEVDADELSALGLDPGGEWHAGLGDDAKAKIVAFARSKAGVAASPGGAALNTARVAALGGGAAVRVAFLGAVGADAHGELLRCAAREAGVAALLKEVPGEDTGVVAVLVERRSRDRALAAVRGASAAPWPVVVVVVAAVSGQAGLTAYVMTSQPRIAAVEELCARARRSGGAVAVNLASAGVLPRARETLLRVLPGCRLAFGNLAELSAFCSLKGWPRQPEEAASSPQGAALAWALVAAPRLAAELAEDGVAVITAGAGATVVAERGAAPRSFAVPELTAASVADTNGAGDAFAGGFLARLLAGGCGLE</sequence>
<feature type="non-terminal residue" evidence="12">
    <location>
        <position position="1"/>
    </location>
</feature>
<protein>
    <recommendedName>
        <fullName evidence="4 10">Adenosine kinase</fullName>
        <shortName evidence="10">AK</shortName>
        <ecNumber evidence="4 10">2.7.1.20</ecNumber>
    </recommendedName>
    <alternativeName>
        <fullName evidence="10">Adenosine 5'-phosphotransferase</fullName>
    </alternativeName>
</protein>
<evidence type="ECO:0000256" key="8">
    <source>
        <dbReference type="ARBA" id="ARBA00022777"/>
    </source>
</evidence>
<evidence type="ECO:0000256" key="3">
    <source>
        <dbReference type="ARBA" id="ARBA00010688"/>
    </source>
</evidence>
<comment type="cofactor">
    <cofactor evidence="1 10">
        <name>Mg(2+)</name>
        <dbReference type="ChEBI" id="CHEBI:18420"/>
    </cofactor>
</comment>
<dbReference type="Proteomes" id="UP001189429">
    <property type="component" value="Unassembled WGS sequence"/>
</dbReference>
<comment type="similarity">
    <text evidence="3 10">Belongs to the carbohydrate kinase PfkB family.</text>
</comment>
<dbReference type="Gene3D" id="3.30.1110.10">
    <property type="match status" value="1"/>
</dbReference>
<keyword evidence="13" id="KW-1185">Reference proteome</keyword>
<keyword evidence="9 10" id="KW-0067">ATP-binding</keyword>